<dbReference type="InterPro" id="IPR025827">
    <property type="entry name" value="Zn_ribbon_recom_dom"/>
</dbReference>
<dbReference type="InterPro" id="IPR006119">
    <property type="entry name" value="Resolv_N"/>
</dbReference>
<dbReference type="InterPro" id="IPR038109">
    <property type="entry name" value="DNA_bind_recomb_sf"/>
</dbReference>
<feature type="domain" description="Resolvase/invertase-type recombinase catalytic" evidence="3">
    <location>
        <begin position="661"/>
        <end position="811"/>
    </location>
</feature>
<feature type="domain" description="Resolvase/invertase-type recombinase catalytic" evidence="3">
    <location>
        <begin position="55"/>
        <end position="203"/>
    </location>
</feature>
<evidence type="ECO:0000313" key="6">
    <source>
        <dbReference type="Proteomes" id="UP000461585"/>
    </source>
</evidence>
<dbReference type="Gene3D" id="3.90.1750.20">
    <property type="entry name" value="Putative Large Serine Recombinase, Chain B, Domain 2"/>
    <property type="match status" value="2"/>
</dbReference>
<dbReference type="Pfam" id="PF00239">
    <property type="entry name" value="Resolvase"/>
    <property type="match status" value="2"/>
</dbReference>
<feature type="domain" description="Recombinase" evidence="4">
    <location>
        <begin position="819"/>
        <end position="946"/>
    </location>
</feature>
<protein>
    <submittedName>
        <fullName evidence="5">Recombinase family protein</fullName>
    </submittedName>
</protein>
<dbReference type="GO" id="GO:0003677">
    <property type="term" value="F:DNA binding"/>
    <property type="evidence" value="ECO:0007669"/>
    <property type="project" value="InterPro"/>
</dbReference>
<dbReference type="CDD" id="cd00338">
    <property type="entry name" value="Ser_Recombinase"/>
    <property type="match status" value="2"/>
</dbReference>
<evidence type="ECO:0000256" key="2">
    <source>
        <dbReference type="SAM" id="MobiDB-lite"/>
    </source>
</evidence>
<dbReference type="PANTHER" id="PTHR30461">
    <property type="entry name" value="DNA-INVERTASE FROM LAMBDOID PROPHAGE"/>
    <property type="match status" value="1"/>
</dbReference>
<feature type="region of interest" description="Disordered" evidence="2">
    <location>
        <begin position="1"/>
        <end position="25"/>
    </location>
</feature>
<dbReference type="InterPro" id="IPR011109">
    <property type="entry name" value="DNA_bind_recombinase_dom"/>
</dbReference>
<dbReference type="SUPFAM" id="SSF53041">
    <property type="entry name" value="Resolvase-like"/>
    <property type="match status" value="2"/>
</dbReference>
<gene>
    <name evidence="5" type="ORF">GXN74_09125</name>
</gene>
<dbReference type="InterPro" id="IPR036162">
    <property type="entry name" value="Resolvase-like_N_sf"/>
</dbReference>
<evidence type="ECO:0000256" key="1">
    <source>
        <dbReference type="SAM" id="Coils"/>
    </source>
</evidence>
<dbReference type="EMBL" id="JAAEEH010000023">
    <property type="protein sequence ID" value="NDL67900.1"/>
    <property type="molecule type" value="Genomic_DNA"/>
</dbReference>
<sequence length="1312" mass="153736">MGKTSDDAVNKATVHQLDETENMNPNDTRQWVQTLWNPLDEKRKSPLERTDDEVRVAAYCRVSPTPNKRGRSLQNQMSHYTELIRNKPNWKFVGIYFDDNISGRTIKDRRSFKRMLRHAEEGKLDLIITKSVQRFSRNTKELLEAVEELKGHGTGVFFEKERIDTSIDYNAFLLSTYGSLSQAEVEAMSELCKWGIEQRLLSGRPYFQKTYGYELVKGSGRSELRIINEEADVVRWIYKEYLNGKSQTDIMRALTLSGIKTPRGLDTWSVSSVKKILTLPIYTGNYIGRTTNRDLMTNRVRSSEGMRDKILIENANPPIIDLETFEKVQKLIEENRPKKTTSSKKTISPFAGRIICGYCGNIHYRTTDRVKAAYWGCKLRVGHKELCPTSYIREEVMRDILQRGFEEWFDFGSDRTVKELEKMIERVNKNDHFEFHRLKYLTEIEIAEHLIGSRFTLEDVEDMRKQYGEFEEKINQIEDDRKYRDLALEWLSEGKDSVAFLTELTLELMRAWMVTVTIYSDEEYTIHWINGSETSVGDVELCKRKAEDFRKSRDAKIEQTELISRPDATDDNERETEVLSTENLISRASYAPDTKNNRIEKLESLHPGEGIKDYGRKEEIDVALPQVTQIDHQQHMQLMSRIYKNVKDNNHPKIEAKKKLKVAAYVRVSTDKEEQETSLKTQIAFYTYSILKNPKYQFAGIYVDEGITGTSTKHREGFNRMITDCKAGKIDLILTKSLSRFSRNTLDAIKYVRLLKELKSPTFVFFEKENISTEDDTSELMVSLMGALAQQESRNIGSSISWGKRALASRGIVRPRRLNYGYEYNDKKEWVIKEEEAAIVRRIYTDYLNGVRRSDIYKNLNDEGIVSPSGSGLWSNSSIKNILDNVVYKGDYIHNQKFKNPERKQPLVPNRGEIPMIHIEDHHPAIIEKDIWDEVQQMRADRRKSMKGVYLGFEKEEVKNEVFIEKFKCGECESTLGFGRYINRKKVKVHNDKTGEIEKKKLKEKSSVTLFWRCGRGLQNMPQVCDAKQFNQEYLEINFQHLLIEMISNPEFKAYYEKQIDELEISEEELNMEKQLIDKMNELYQNLYEAVDEELNKKGRDSQRIDMLTGNIVAIQEHLKSYTEKREQQQFLQSEMEWFFNRYKIQDLLGKKRRMNFYGFDQTRYGKSLLPSKVLETGLKVEEASFNRKLFERLIESGVIYKDGTMVFKLNIGLEWSAPINYENYKKLITKRRKLENFIKRLDFLNGPEIKKLMKFCRTPRTSHEMLAFMGDVMTIEHFRITIINPLVEMDRLKRTIPEFISSHDQKYYTES</sequence>
<dbReference type="RefSeq" id="WP_162370627.1">
    <property type="nucleotide sequence ID" value="NZ_JAAEEH010000023.1"/>
</dbReference>
<evidence type="ECO:0000313" key="5">
    <source>
        <dbReference type="EMBL" id="NDL67900.1"/>
    </source>
</evidence>
<dbReference type="PANTHER" id="PTHR30461:SF23">
    <property type="entry name" value="DNA RECOMBINASE-RELATED"/>
    <property type="match status" value="1"/>
</dbReference>
<dbReference type="Gene3D" id="3.40.50.1390">
    <property type="entry name" value="Resolvase, N-terminal catalytic domain"/>
    <property type="match status" value="2"/>
</dbReference>
<name>A0A7X5HWF6_9FIRM</name>
<evidence type="ECO:0000259" key="4">
    <source>
        <dbReference type="PROSITE" id="PS51737"/>
    </source>
</evidence>
<keyword evidence="6" id="KW-1185">Reference proteome</keyword>
<feature type="coiled-coil region" evidence="1">
    <location>
        <begin position="1053"/>
        <end position="1097"/>
    </location>
</feature>
<reference evidence="5 6" key="1">
    <citation type="submission" date="2020-01" db="EMBL/GenBank/DDBJ databases">
        <title>Anaeroalcalibacter tamaniensis gen. nov., sp. nov., moderately halophilic strictly anaerobic fermenter bacterium from mud volcano of Taman peninsula.</title>
        <authorList>
            <person name="Frolova A."/>
            <person name="Merkel A.Y."/>
            <person name="Slobodkin A.I."/>
        </authorList>
    </citation>
    <scope>NUCLEOTIDE SEQUENCE [LARGE SCALE GENOMIC DNA]</scope>
    <source>
        <strain evidence="5 6">F-3ap</strain>
    </source>
</reference>
<dbReference type="GO" id="GO:0000150">
    <property type="term" value="F:DNA strand exchange activity"/>
    <property type="evidence" value="ECO:0007669"/>
    <property type="project" value="InterPro"/>
</dbReference>
<dbReference type="SMART" id="SM00857">
    <property type="entry name" value="Resolvase"/>
    <property type="match status" value="2"/>
</dbReference>
<dbReference type="PROSITE" id="PS51737">
    <property type="entry name" value="RECOMBINASE_DNA_BIND"/>
    <property type="match status" value="2"/>
</dbReference>
<keyword evidence="1" id="KW-0175">Coiled coil</keyword>
<dbReference type="InterPro" id="IPR050639">
    <property type="entry name" value="SSR_resolvase"/>
</dbReference>
<dbReference type="Proteomes" id="UP000461585">
    <property type="component" value="Unassembled WGS sequence"/>
</dbReference>
<evidence type="ECO:0000259" key="3">
    <source>
        <dbReference type="PROSITE" id="PS51736"/>
    </source>
</evidence>
<dbReference type="Pfam" id="PF13408">
    <property type="entry name" value="Zn_ribbon_recom"/>
    <property type="match status" value="1"/>
</dbReference>
<dbReference type="PROSITE" id="PS51736">
    <property type="entry name" value="RECOMBINASES_3"/>
    <property type="match status" value="2"/>
</dbReference>
<dbReference type="Pfam" id="PF07508">
    <property type="entry name" value="Recombinase"/>
    <property type="match status" value="2"/>
</dbReference>
<accession>A0A7X5HWF6</accession>
<organism evidence="5 6">
    <name type="scientific">Anaerotalea alkaliphila</name>
    <dbReference type="NCBI Taxonomy" id="2662126"/>
    <lineage>
        <taxon>Bacteria</taxon>
        <taxon>Bacillati</taxon>
        <taxon>Bacillota</taxon>
        <taxon>Clostridia</taxon>
        <taxon>Eubacteriales</taxon>
        <taxon>Anaerotalea</taxon>
    </lineage>
</organism>
<proteinExistence type="predicted"/>
<comment type="caution">
    <text evidence="5">The sequence shown here is derived from an EMBL/GenBank/DDBJ whole genome shotgun (WGS) entry which is preliminary data.</text>
</comment>
<feature type="domain" description="Recombinase" evidence="4">
    <location>
        <begin position="210"/>
        <end position="338"/>
    </location>
</feature>